<proteinExistence type="predicted"/>
<name>A0A3P7LV69_DIBLA</name>
<dbReference type="OrthoDB" id="10267127at2759"/>
<feature type="region of interest" description="Disordered" evidence="1">
    <location>
        <begin position="209"/>
        <end position="228"/>
    </location>
</feature>
<keyword evidence="3" id="KW-1185">Reference proteome</keyword>
<sequence>MLLGYSASVIGDESRLDSPAPRPLSLRVDSPSQGVSRLLDFAHYKELAFFPTLGQSSIYSLTVLPSRPSGKVDNAAGKYDIIAACLLSVADIVCIRALYDYASEEYLAGVGFEDGQSFFNIYGADTQENLPECCLCFSDLPYVPLQATHSYYISPSTKKPQWAFFLACGNPCHSPTSFGPTGSQLPSSIQVYARLGDCRGCKTDLGSEDPLALSSSPPDQSVTDSVSSNGGGFKLTVEASGTSRQSSYLVNKVYGELDLASTISLFPEIKCVPASMVTYMDFVMLKTDPPVRLSAFGCIDGWFGVGITDISKPVLLHFFSGSHDSPITCVKLFKQFPEEPSSHPLGSQGIILAF</sequence>
<organism evidence="2 3">
    <name type="scientific">Dibothriocephalus latus</name>
    <name type="common">Fish tapeworm</name>
    <name type="synonym">Diphyllobothrium latum</name>
    <dbReference type="NCBI Taxonomy" id="60516"/>
    <lineage>
        <taxon>Eukaryota</taxon>
        <taxon>Metazoa</taxon>
        <taxon>Spiralia</taxon>
        <taxon>Lophotrochozoa</taxon>
        <taxon>Platyhelminthes</taxon>
        <taxon>Cestoda</taxon>
        <taxon>Eucestoda</taxon>
        <taxon>Diphyllobothriidea</taxon>
        <taxon>Diphyllobothriidae</taxon>
        <taxon>Dibothriocephalus</taxon>
    </lineage>
</organism>
<evidence type="ECO:0000256" key="1">
    <source>
        <dbReference type="SAM" id="MobiDB-lite"/>
    </source>
</evidence>
<feature type="compositionally biased region" description="Polar residues" evidence="1">
    <location>
        <begin position="213"/>
        <end position="228"/>
    </location>
</feature>
<dbReference type="AlphaFoldDB" id="A0A3P7LV69"/>
<evidence type="ECO:0000313" key="3">
    <source>
        <dbReference type="Proteomes" id="UP000281553"/>
    </source>
</evidence>
<evidence type="ECO:0000313" key="2">
    <source>
        <dbReference type="EMBL" id="VDN10101.1"/>
    </source>
</evidence>
<dbReference type="Proteomes" id="UP000281553">
    <property type="component" value="Unassembled WGS sequence"/>
</dbReference>
<dbReference type="EMBL" id="UYRU01048471">
    <property type="protein sequence ID" value="VDN10101.1"/>
    <property type="molecule type" value="Genomic_DNA"/>
</dbReference>
<gene>
    <name evidence="2" type="ORF">DILT_LOCUS5932</name>
</gene>
<accession>A0A3P7LV69</accession>
<reference evidence="2 3" key="1">
    <citation type="submission" date="2018-11" db="EMBL/GenBank/DDBJ databases">
        <authorList>
            <consortium name="Pathogen Informatics"/>
        </authorList>
    </citation>
    <scope>NUCLEOTIDE SEQUENCE [LARGE SCALE GENOMIC DNA]</scope>
</reference>
<protein>
    <submittedName>
        <fullName evidence="2">Uncharacterized protein</fullName>
    </submittedName>
</protein>